<dbReference type="InterPro" id="IPR007111">
    <property type="entry name" value="NACHT_NTPase"/>
</dbReference>
<accession>A0A437BYR8</accession>
<dbReference type="InterPro" id="IPR027417">
    <property type="entry name" value="P-loop_NTPase"/>
</dbReference>
<dbReference type="Pfam" id="PF05729">
    <property type="entry name" value="NACHT"/>
    <property type="match status" value="1"/>
</dbReference>
<evidence type="ECO:0000256" key="1">
    <source>
        <dbReference type="ARBA" id="ARBA00022614"/>
    </source>
</evidence>
<dbReference type="AlphaFoldDB" id="A0A437BYR8"/>
<dbReference type="PANTHER" id="PTHR24106">
    <property type="entry name" value="NACHT, LRR AND CARD DOMAINS-CONTAINING"/>
    <property type="match status" value="1"/>
</dbReference>
<protein>
    <recommendedName>
        <fullName evidence="4">NACHT domain-containing protein</fullName>
    </recommendedName>
</protein>
<keyword evidence="1" id="KW-0433">Leucine-rich repeat</keyword>
<evidence type="ECO:0000256" key="2">
    <source>
        <dbReference type="ARBA" id="ARBA00022737"/>
    </source>
</evidence>
<dbReference type="Proteomes" id="UP000283210">
    <property type="component" value="Unassembled WGS sequence"/>
</dbReference>
<reference evidence="5 6" key="1">
    <citation type="submission" date="2018-11" db="EMBL/GenBank/DDBJ databases">
        <authorList>
            <person name="Lopez-Roques C."/>
            <person name="Donnadieu C."/>
            <person name="Bouchez O."/>
            <person name="Klopp C."/>
            <person name="Cabau C."/>
            <person name="Zahm M."/>
        </authorList>
    </citation>
    <scope>NUCLEOTIDE SEQUENCE [LARGE SCALE GENOMIC DNA]</scope>
    <source>
        <strain evidence="5">RS831</strain>
        <tissue evidence="5">Whole body</tissue>
    </source>
</reference>
<dbReference type="FunFam" id="3.40.50.300:FF:000210">
    <property type="entry name" value="Si:dkey-16p6.1"/>
    <property type="match status" value="1"/>
</dbReference>
<evidence type="ECO:0000313" key="6">
    <source>
        <dbReference type="Proteomes" id="UP000283210"/>
    </source>
</evidence>
<feature type="compositionally biased region" description="Polar residues" evidence="3">
    <location>
        <begin position="208"/>
        <end position="218"/>
    </location>
</feature>
<dbReference type="InterPro" id="IPR051261">
    <property type="entry name" value="NLR"/>
</dbReference>
<feature type="region of interest" description="Disordered" evidence="3">
    <location>
        <begin position="38"/>
        <end position="156"/>
    </location>
</feature>
<proteinExistence type="predicted"/>
<dbReference type="SUPFAM" id="SSF52540">
    <property type="entry name" value="P-loop containing nucleoside triphosphate hydrolases"/>
    <property type="match status" value="1"/>
</dbReference>
<keyword evidence="2" id="KW-0677">Repeat</keyword>
<feature type="compositionally biased region" description="Low complexity" evidence="3">
    <location>
        <begin position="121"/>
        <end position="131"/>
    </location>
</feature>
<evidence type="ECO:0000256" key="3">
    <source>
        <dbReference type="SAM" id="MobiDB-lite"/>
    </source>
</evidence>
<organism evidence="5 6">
    <name type="scientific">Oryzias javanicus</name>
    <name type="common">Javanese ricefish</name>
    <name type="synonym">Aplocheilus javanicus</name>
    <dbReference type="NCBI Taxonomy" id="123683"/>
    <lineage>
        <taxon>Eukaryota</taxon>
        <taxon>Metazoa</taxon>
        <taxon>Chordata</taxon>
        <taxon>Craniata</taxon>
        <taxon>Vertebrata</taxon>
        <taxon>Euteleostomi</taxon>
        <taxon>Actinopterygii</taxon>
        <taxon>Neopterygii</taxon>
        <taxon>Teleostei</taxon>
        <taxon>Neoteleostei</taxon>
        <taxon>Acanthomorphata</taxon>
        <taxon>Ovalentaria</taxon>
        <taxon>Atherinomorphae</taxon>
        <taxon>Beloniformes</taxon>
        <taxon>Adrianichthyidae</taxon>
        <taxon>Oryziinae</taxon>
        <taxon>Oryzias</taxon>
    </lineage>
</organism>
<reference evidence="5 6" key="2">
    <citation type="submission" date="2019-01" db="EMBL/GenBank/DDBJ databases">
        <title>A chromosome length genome reference of the Java medaka (oryzias javanicus).</title>
        <authorList>
            <person name="Herpin A."/>
            <person name="Takehana Y."/>
            <person name="Naruse K."/>
            <person name="Ansai S."/>
            <person name="Kawaguchi M."/>
        </authorList>
    </citation>
    <scope>NUCLEOTIDE SEQUENCE [LARGE SCALE GENOMIC DNA]</scope>
    <source>
        <strain evidence="5">RS831</strain>
        <tissue evidence="5">Whole body</tissue>
    </source>
</reference>
<name>A0A437BYR8_ORYJA</name>
<dbReference type="InterPro" id="IPR029495">
    <property type="entry name" value="NACHT-assoc"/>
</dbReference>
<dbReference type="OrthoDB" id="120976at2759"/>
<dbReference type="Pfam" id="PF14484">
    <property type="entry name" value="FISNA"/>
    <property type="match status" value="1"/>
</dbReference>
<dbReference type="Gene3D" id="3.40.50.300">
    <property type="entry name" value="P-loop containing nucleotide triphosphate hydrolases"/>
    <property type="match status" value="1"/>
</dbReference>
<dbReference type="SMART" id="SM01288">
    <property type="entry name" value="FISNA"/>
    <property type="match status" value="1"/>
</dbReference>
<dbReference type="EMBL" id="ML136648">
    <property type="protein sequence ID" value="RVE55626.1"/>
    <property type="molecule type" value="Genomic_DNA"/>
</dbReference>
<evidence type="ECO:0000313" key="5">
    <source>
        <dbReference type="EMBL" id="RVE55626.1"/>
    </source>
</evidence>
<feature type="compositionally biased region" description="Polar residues" evidence="3">
    <location>
        <begin position="78"/>
        <end position="87"/>
    </location>
</feature>
<feature type="domain" description="NACHT" evidence="4">
    <location>
        <begin position="320"/>
        <end position="454"/>
    </location>
</feature>
<gene>
    <name evidence="5" type="ORF">OJAV_G00234380</name>
</gene>
<keyword evidence="6" id="KW-1185">Reference proteome</keyword>
<feature type="region of interest" description="Disordered" evidence="3">
    <location>
        <begin position="208"/>
        <end position="227"/>
    </location>
</feature>
<evidence type="ECO:0000259" key="4">
    <source>
        <dbReference type="PROSITE" id="PS50837"/>
    </source>
</evidence>
<sequence length="583" mass="65099">MEEDRTHSCLHEKMDQIKDEAELGSFNTKDQLLPHRLQSSASSCVSMKSDWSKELNPPDFRAETGPSVAKDQLLPKRLQSSASSCVSMKSDWSKELNPPDFSAEPGPSVSKGQLLPQRFKSSASSNVSMKSDWSKELNPPDFRAEPGPSISKDQLLPHRLQSSACSCVSMKSDWSKELNPPDFAAELSDTKQKDRRCDCAKEQLSSCAERSNSRVSPETDNESRGDQTHVGLQELLNEHQISLRSRCEHVTQGNEEAGSDVLLNRIYTDLYITEGRSEEVNTQHEVMQLETPSKIDGVLDVPIGYNDIFKASLDQHGSIRVVLTSGVAGAGKSLTVQKFCLDWAKGLENQELNAVIPLSFRELNLIKDQQHSLLTLIQLFHPELKNIKAEQLTVCKLLFIFDGLDESRLSLDFNNPPLISDVAESSSVGVLLTNLIRGHLLPSALIWITSRPAAASQIPLACVDRVTEVRGFTNAQREEFFWKRFSDQELSTRIISHIKSSRSLYVMCQIPVFCWIIAVVLEDMLTTEQSGELPTTLTDMYSYFLLVQTKRNKNKYSTPETSELTGAVRCRQRSSSETGKAGL</sequence>
<dbReference type="PROSITE" id="PS50837">
    <property type="entry name" value="NACHT"/>
    <property type="match status" value="1"/>
</dbReference>